<feature type="transmembrane region" description="Helical" evidence="7">
    <location>
        <begin position="260"/>
        <end position="280"/>
    </location>
</feature>
<keyword evidence="9" id="KW-0934">Plastid</keyword>
<reference evidence="9" key="1">
    <citation type="journal article" date="2023" name="J. Phycol.">
        <title>Revised classification of the Cyanidiophyceae based on plastid genome data with descriptions of the Cavernulicolales ord. nov. and Galdieriales ord. nov. (Rhodophyta).</title>
        <authorList>
            <person name="Park S.I."/>
            <person name="Cho C.H."/>
            <person name="Ciniglia C."/>
            <person name="Huang T.Y."/>
            <person name="Liu S.L."/>
            <person name="Bustamante D.E."/>
            <person name="Calderon M.S."/>
            <person name="Mansilla A."/>
            <person name="McDermott T."/>
            <person name="Andersen R.A."/>
            <person name="Yoon H.S."/>
        </authorList>
    </citation>
    <scope>NUCLEOTIDE SEQUENCE</scope>
</reference>
<dbReference type="PROSITE" id="PS50928">
    <property type="entry name" value="ABC_TM1"/>
    <property type="match status" value="1"/>
</dbReference>
<evidence type="ECO:0000259" key="8">
    <source>
        <dbReference type="PROSITE" id="PS50928"/>
    </source>
</evidence>
<dbReference type="GO" id="GO:0015419">
    <property type="term" value="F:ABC-type sulfate transporter activity"/>
    <property type="evidence" value="ECO:0007669"/>
    <property type="project" value="InterPro"/>
</dbReference>
<dbReference type="GO" id="GO:0042170">
    <property type="term" value="C:plastid membrane"/>
    <property type="evidence" value="ECO:0007669"/>
    <property type="project" value="UniProtKB-SubCell"/>
</dbReference>
<keyword evidence="6 7" id="KW-0472">Membrane</keyword>
<proteinExistence type="predicted"/>
<feature type="transmembrane region" description="Helical" evidence="7">
    <location>
        <begin position="25"/>
        <end position="44"/>
    </location>
</feature>
<dbReference type="Pfam" id="PF00528">
    <property type="entry name" value="BPD_transp_1"/>
    <property type="match status" value="1"/>
</dbReference>
<name>A0A9Y1I228_9RHOD</name>
<dbReference type="GO" id="GO:0005886">
    <property type="term" value="C:plasma membrane"/>
    <property type="evidence" value="ECO:0007669"/>
    <property type="project" value="InterPro"/>
</dbReference>
<evidence type="ECO:0000256" key="6">
    <source>
        <dbReference type="ARBA" id="ARBA00023136"/>
    </source>
</evidence>
<sequence length="283" mass="32013">MYCNYGASLMLNEIRSFIKRSKKQFIKWGLISVSYLYLSLFLFFPSINVFLQAFSGGIRPFLANLFHYNFLHALKLTILISIFTLPLNVAFGLSMAYIIYKYKFIGKSIVLSLLDLPFSISPIIAGLMITLLYGKYGWIGTFFVSRGIRIIFALPGMILASTFVTLPFIVREILPILEEIGEEQEEAAKTMGANEYQVFWEITLPNIQWGLLYGIILTNARAIGEFGAVSVISGNIIGKTQTLTLFVEQAYKEYETHSSFSAAVFLFILALFTILFKELLIKS</sequence>
<dbReference type="InterPro" id="IPR000515">
    <property type="entry name" value="MetI-like"/>
</dbReference>
<keyword evidence="3 7" id="KW-0812">Transmembrane</keyword>
<dbReference type="EMBL" id="OP616811">
    <property type="protein sequence ID" value="WDA98856.1"/>
    <property type="molecule type" value="Genomic_DNA"/>
</dbReference>
<dbReference type="SUPFAM" id="SSF161098">
    <property type="entry name" value="MetI-like"/>
    <property type="match status" value="1"/>
</dbReference>
<protein>
    <submittedName>
        <fullName evidence="9">Sulfate transport system permease protein</fullName>
    </submittedName>
</protein>
<feature type="transmembrane region" description="Helical" evidence="7">
    <location>
        <begin position="120"/>
        <end position="138"/>
    </location>
</feature>
<dbReference type="PANTHER" id="PTHR30406:SF1">
    <property type="entry name" value="SULFATE TRANSPORT SYSTEM PERMEASE PROTEIN CYSW"/>
    <property type="match status" value="1"/>
</dbReference>
<dbReference type="CDD" id="cd06261">
    <property type="entry name" value="TM_PBP2"/>
    <property type="match status" value="1"/>
</dbReference>
<accession>A0A9Y1I228</accession>
<evidence type="ECO:0000256" key="4">
    <source>
        <dbReference type="ARBA" id="ARBA00022989"/>
    </source>
</evidence>
<feature type="transmembrane region" description="Helical" evidence="7">
    <location>
        <begin position="78"/>
        <end position="100"/>
    </location>
</feature>
<evidence type="ECO:0000256" key="1">
    <source>
        <dbReference type="ARBA" id="ARBA00004446"/>
    </source>
</evidence>
<dbReference type="PANTHER" id="PTHR30406">
    <property type="entry name" value="SULFATE TRANSPORT SYSTEM PERMEASE PROTEIN"/>
    <property type="match status" value="1"/>
</dbReference>
<gene>
    <name evidence="9" type="primary">cysW</name>
    <name evidence="9" type="ORF">SCTW_074</name>
</gene>
<evidence type="ECO:0000256" key="7">
    <source>
        <dbReference type="SAM" id="Phobius"/>
    </source>
</evidence>
<evidence type="ECO:0000256" key="2">
    <source>
        <dbReference type="ARBA" id="ARBA00022448"/>
    </source>
</evidence>
<organism evidence="9">
    <name type="scientific">Sciadococcus taiwanensis</name>
    <dbReference type="NCBI Taxonomy" id="3028030"/>
    <lineage>
        <taxon>Eukaryota</taxon>
        <taxon>Rhodophyta</taxon>
        <taxon>Bangiophyceae</taxon>
        <taxon>Cavernulicolales</taxon>
        <taxon>Cavernulicolaceae</taxon>
        <taxon>Sciadococcus</taxon>
    </lineage>
</organism>
<dbReference type="InterPro" id="IPR005667">
    <property type="entry name" value="Sulph_transpt2"/>
</dbReference>
<evidence type="ECO:0000256" key="3">
    <source>
        <dbReference type="ARBA" id="ARBA00022692"/>
    </source>
</evidence>
<keyword evidence="5" id="KW-0764">Sulfate transport</keyword>
<dbReference type="AlphaFoldDB" id="A0A9Y1I228"/>
<geneLocation type="plastid" evidence="9"/>
<evidence type="ECO:0000313" key="9">
    <source>
        <dbReference type="EMBL" id="WDA98856.1"/>
    </source>
</evidence>
<keyword evidence="4 7" id="KW-1133">Transmembrane helix</keyword>
<dbReference type="InterPro" id="IPR011866">
    <property type="entry name" value="CysW_permease"/>
</dbReference>
<evidence type="ECO:0000256" key="5">
    <source>
        <dbReference type="ARBA" id="ARBA00023032"/>
    </source>
</evidence>
<comment type="subcellular location">
    <subcellularLocation>
        <location evidence="1">Plastid membrane</location>
        <topology evidence="1">Multi-pass membrane protein</topology>
    </subcellularLocation>
</comment>
<dbReference type="Gene3D" id="1.10.3720.10">
    <property type="entry name" value="MetI-like"/>
    <property type="match status" value="1"/>
</dbReference>
<feature type="domain" description="ABC transmembrane type-1" evidence="8">
    <location>
        <begin position="74"/>
        <end position="277"/>
    </location>
</feature>
<feature type="transmembrane region" description="Helical" evidence="7">
    <location>
        <begin position="150"/>
        <end position="170"/>
    </location>
</feature>
<dbReference type="NCBIfam" id="TIGR00969">
    <property type="entry name" value="3a0106s02"/>
    <property type="match status" value="1"/>
</dbReference>
<dbReference type="NCBIfam" id="TIGR02140">
    <property type="entry name" value="permease_CysW"/>
    <property type="match status" value="1"/>
</dbReference>
<dbReference type="InterPro" id="IPR035906">
    <property type="entry name" value="MetI-like_sf"/>
</dbReference>
<keyword evidence="2" id="KW-0813">Transport</keyword>